<keyword evidence="7 19" id="KW-0812">Transmembrane</keyword>
<keyword evidence="10" id="KW-1043">Host membrane</keyword>
<evidence type="ECO:0000256" key="8">
    <source>
        <dbReference type="ARBA" id="ARBA00022804"/>
    </source>
</evidence>
<evidence type="ECO:0000256" key="9">
    <source>
        <dbReference type="ARBA" id="ARBA00022844"/>
    </source>
</evidence>
<keyword evidence="13 19" id="KW-1133">Transmembrane helix</keyword>
<evidence type="ECO:0000256" key="7">
    <source>
        <dbReference type="ARBA" id="ARBA00022692"/>
    </source>
</evidence>
<name>A0AAE9BUT3_9MONO</name>
<evidence type="ECO:0000256" key="1">
    <source>
        <dbReference type="ARBA" id="ARBA00004208"/>
    </source>
</evidence>
<dbReference type="CDD" id="cd15469">
    <property type="entry name" value="HN"/>
    <property type="match status" value="1"/>
</dbReference>
<feature type="region of interest" description="Disordered" evidence="18">
    <location>
        <begin position="847"/>
        <end position="868"/>
    </location>
</feature>
<feature type="compositionally biased region" description="Polar residues" evidence="18">
    <location>
        <begin position="1345"/>
        <end position="1373"/>
    </location>
</feature>
<dbReference type="GO" id="GO:0004308">
    <property type="term" value="F:exo-alpha-sialidase activity"/>
    <property type="evidence" value="ECO:0007669"/>
    <property type="project" value="InterPro"/>
</dbReference>
<dbReference type="GO" id="GO:0020002">
    <property type="term" value="C:host cell plasma membrane"/>
    <property type="evidence" value="ECO:0007669"/>
    <property type="project" value="UniProtKB-SubCell"/>
</dbReference>
<evidence type="ECO:0000256" key="13">
    <source>
        <dbReference type="ARBA" id="ARBA00022989"/>
    </source>
</evidence>
<evidence type="ECO:0000256" key="16">
    <source>
        <dbReference type="ARBA" id="ARBA00023296"/>
    </source>
</evidence>
<feature type="compositionally biased region" description="Polar residues" evidence="18">
    <location>
        <begin position="1253"/>
        <end position="1285"/>
    </location>
</feature>
<keyword evidence="6" id="KW-0945">Host-virus interaction</keyword>
<accession>A0AAE9BUT3</accession>
<feature type="compositionally biased region" description="Polar residues" evidence="18">
    <location>
        <begin position="1311"/>
        <end position="1324"/>
    </location>
</feature>
<evidence type="ECO:0000256" key="4">
    <source>
        <dbReference type="ARBA" id="ARBA00022511"/>
    </source>
</evidence>
<keyword evidence="16" id="KW-1160">Virus entry into host cell</keyword>
<organism evidence="20 21">
    <name type="scientific">Longquan Niviventer fulvescens jeilongvirus 2</name>
    <dbReference type="NCBI Taxonomy" id="2877482"/>
    <lineage>
        <taxon>Viruses</taxon>
        <taxon>Riboviria</taxon>
        <taxon>Orthornavirae</taxon>
        <taxon>Negarnaviricota</taxon>
        <taxon>Haploviricotina</taxon>
        <taxon>Monjiviricetes</taxon>
        <taxon>Mononegavirales</taxon>
        <taxon>Paramyxoviridae</taxon>
        <taxon>Orthoparamyxovirinae</taxon>
        <taxon>Jeilongvirus</taxon>
        <taxon>Jeilongvirus lishuiense</taxon>
    </lineage>
</organism>
<keyword evidence="11 17" id="KW-0261">Viral envelope protein</keyword>
<evidence type="ECO:0000313" key="21">
    <source>
        <dbReference type="Proteomes" id="UP001255834"/>
    </source>
</evidence>
<dbReference type="EMBL" id="MZ328280">
    <property type="protein sequence ID" value="UBB42313.1"/>
    <property type="molecule type" value="Viral_cRNA"/>
</dbReference>
<evidence type="ECO:0000256" key="5">
    <source>
        <dbReference type="ARBA" id="ARBA00022546"/>
    </source>
</evidence>
<feature type="transmembrane region" description="Helical" evidence="19">
    <location>
        <begin position="39"/>
        <end position="62"/>
    </location>
</feature>
<evidence type="ECO:0000256" key="10">
    <source>
        <dbReference type="ARBA" id="ARBA00022870"/>
    </source>
</evidence>
<keyword evidence="4" id="KW-1032">Host cell membrane</keyword>
<dbReference type="GO" id="GO:0019031">
    <property type="term" value="C:viral envelope"/>
    <property type="evidence" value="ECO:0007669"/>
    <property type="project" value="UniProtKB-KW"/>
</dbReference>
<evidence type="ECO:0000256" key="17">
    <source>
        <dbReference type="RuleBase" id="RU004216"/>
    </source>
</evidence>
<dbReference type="InterPro" id="IPR000665">
    <property type="entry name" value="Hemagglutn/HN"/>
</dbReference>
<comment type="subcellular location">
    <subcellularLocation>
        <location evidence="2">Host cell membrane</location>
        <topology evidence="2">Single-pass type II membrane protein</topology>
    </subcellularLocation>
    <subcellularLocation>
        <location evidence="1">Virion membrane</location>
        <topology evidence="1">Single-pass type II membrane protein</topology>
    </subcellularLocation>
</comment>
<evidence type="ECO:0000256" key="15">
    <source>
        <dbReference type="ARBA" id="ARBA00023180"/>
    </source>
</evidence>
<dbReference type="Gene3D" id="2.120.10.10">
    <property type="match status" value="1"/>
</dbReference>
<dbReference type="InterPro" id="IPR016285">
    <property type="entry name" value="Hemagglutn-neuramid"/>
</dbReference>
<evidence type="ECO:0000256" key="6">
    <source>
        <dbReference type="ARBA" id="ARBA00022581"/>
    </source>
</evidence>
<keyword evidence="12" id="KW-0735">Signal-anchor</keyword>
<keyword evidence="21" id="KW-1185">Reference proteome</keyword>
<evidence type="ECO:0000256" key="11">
    <source>
        <dbReference type="ARBA" id="ARBA00022879"/>
    </source>
</evidence>
<evidence type="ECO:0000256" key="18">
    <source>
        <dbReference type="SAM" id="MobiDB-lite"/>
    </source>
</evidence>
<dbReference type="Proteomes" id="UP001255834">
    <property type="component" value="Segment"/>
</dbReference>
<keyword evidence="9" id="KW-0946">Virion</keyword>
<dbReference type="GO" id="GO:0046718">
    <property type="term" value="P:symbiont entry into host cell"/>
    <property type="evidence" value="ECO:0007669"/>
    <property type="project" value="UniProtKB-KW"/>
</dbReference>
<evidence type="ECO:0000256" key="12">
    <source>
        <dbReference type="ARBA" id="ARBA00022968"/>
    </source>
</evidence>
<evidence type="ECO:0000313" key="20">
    <source>
        <dbReference type="EMBL" id="UBB42313.1"/>
    </source>
</evidence>
<feature type="region of interest" description="Disordered" evidence="18">
    <location>
        <begin position="1253"/>
        <end position="1324"/>
    </location>
</feature>
<evidence type="ECO:0000256" key="19">
    <source>
        <dbReference type="SAM" id="Phobius"/>
    </source>
</evidence>
<evidence type="ECO:0000256" key="3">
    <source>
        <dbReference type="ARBA" id="ARBA00007701"/>
    </source>
</evidence>
<feature type="transmembrane region" description="Helical" evidence="19">
    <location>
        <begin position="320"/>
        <end position="344"/>
    </location>
</feature>
<reference evidence="20" key="1">
    <citation type="submission" date="2021-05" db="EMBL/GenBank/DDBJ databases">
        <title>Comparation of mammalian active virome structures and with host-virus interactions in sympatric communities.</title>
        <authorList>
            <person name="Tan Z."/>
            <person name="Nie F.-Y."/>
            <person name="Zhang Y.-Z."/>
        </authorList>
    </citation>
    <scope>NUCLEOTIDE SEQUENCE</scope>
    <source>
        <strain evidence="20">LQS_zhenmao</strain>
    </source>
</reference>
<dbReference type="GO" id="GO:0019062">
    <property type="term" value="P:virion attachment to host cell"/>
    <property type="evidence" value="ECO:0007669"/>
    <property type="project" value="UniProtKB-KW"/>
</dbReference>
<feature type="region of interest" description="Disordered" evidence="18">
    <location>
        <begin position="1093"/>
        <end position="1125"/>
    </location>
</feature>
<dbReference type="GO" id="GO:0055036">
    <property type="term" value="C:virion membrane"/>
    <property type="evidence" value="ECO:0007669"/>
    <property type="project" value="UniProtKB-SubCell"/>
</dbReference>
<feature type="region of interest" description="Disordered" evidence="18">
    <location>
        <begin position="1345"/>
        <end position="1389"/>
    </location>
</feature>
<evidence type="ECO:0000256" key="2">
    <source>
        <dbReference type="ARBA" id="ARBA00004336"/>
    </source>
</evidence>
<keyword evidence="5 17" id="KW-0348">Hemagglutinin</keyword>
<dbReference type="InterPro" id="IPR036278">
    <property type="entry name" value="Sialidase_sf"/>
</dbReference>
<evidence type="ECO:0000256" key="14">
    <source>
        <dbReference type="ARBA" id="ARBA00023136"/>
    </source>
</evidence>
<sequence>MSQLAAHNLAMSNFYGTHQADRNGLQKEDTREGLDVMRYVSMIVGLLSLFTIIALNVTNIIYMTESGGTMQSIKSTQDSIGGSVKEMYGTMVEDIKPKTDLINTMVSYNIPSQLTLIHQLIRNDVLKQCTPSFLFNNTICPVAENPTHTRYFEEVNLDSISECGATGGKITVRNPIEFIEYPSFAPTSTKPDSCVRLPSFSLSSTIFAYTHTIMGHGCSELDIGDHYLSIGRIADTGTDIPHLETISSWFIDDKINRRSCTVAAGNMEAWMGCVIMTETFYDDLNSIDTGKITISYLDVFGRKKEWIYTRSEILYDYTYTAVYFSIGSGMVVGDTVYFLIWGSLMAPIENTAYCVAPGCTAYDQRMCNEAQRPPEYGGRQMVNGLLRFKTDGTGKPVINVRTLPPSQIPFGSEGRLMYSDITKIPYIYIRSTSWHSLPLTGMLSLGGSLGISWTKQEAVSRPGDYPCGASNRCPKNCVTGVYTDLFPLGSRFEYSVTAYLNAELYRVNPNIAVINTTDKIYQRVVTSTSQRAGYTTTTCFVFKLRIWCLSIIEMSPGTITSYEPIPFLYHLDLGCTEPGLNKTTPFSGDNGSYKLGRINSVREECYFEYVDNRYYFVISTPNSIQAYVIRNLRDDQFERASVHVTDICAPLINAYKQLQAQARRLSTLTIGNWQFRPVQINHGVRIDLKKEGTQDVPDHMLTPEDPGSGPSSQYAGKKLVHSLCENVYATGNGTNIYEVIETDTSGQVVRHYDTYNPNDPPRFGNDAVTLPATTDTNVNQQSPISVKDDFGGIYSVTPTYNLLNESSVSPYTPRTTLSIAPSTTAPGVTVTKPLLVHDQYNMTTDVSSSVTEDLQESSSTKKGSSELINPTTNTILSVESRESTTINLQNDHSDISSKYRPEGEDGLNFGLHYMNDYKVGENNQSSTGSGYINPTTNPSFMGTSQTQLKTITNSISSHYLPHTGTYYTADESTHDEGSANDQEYYMADSSTREPTDIIPFTDSEDDNSTTLNLTTADTLTTNSQMTVDDQYTGTYTEGYTPFLTTKDSQAAVGTNTTAGSPDSNHSTIAQTVLPMVNSTVENDMTVATDNQSIDKASNQTTATIQQIDTSTLNPGNNQTTSTSRASTVLGPAAANQTIDETDDSTPTSTHFTMEQVIGQREDVGNSNTNMEIQELNFYDSTPYSTEAIYTTAYVEPTSSYLTQENDHGQILSGTLPYERHSSQPNMSNNYEGLLSTLSTALLTTHKDIAPSQNTQIMEHPSTQNPHKTTTGEDTLPNQSQLTDTTGGVPAITSPDMMESQSERVDPGSGVPNHTSAAKTTGTGISTVSLGTIQTSHQWTTWSTAARQPMTTEATSQDSKSISSGQDSEKTSTLPRAKPRPLTRLRTNRELNPEVLTAIIDKSDTDSSSTYQTQPPQIDVGLNGRMISIVDELATVDETPSGMSMSMGTSCNGYVSKTVDNINNSHNKKPKIDDLTESTTMSVPFYMCTNASGNYFEHYSAYTARRGHSKTHSVNNLENDQNPFEERYYNDLQRYKLPVSKIDLMLIVKDIRKQGYDYACTAAEICGYPIVITQKEGSSVIYYLTYDKTCAYCKTHSQISLETLCENALSNYHRTEGEHDMQNPVYLFTNGLVLHPLSDHHYASWTRMGTFCSKKSTMGAWGFYGTEDVVRNLTSGFEIGLYDPFNDVINPILSKLNKDDQDEQEEGVVNYVSNVLGNWWG</sequence>
<protein>
    <submittedName>
        <fullName evidence="20">Attachment glycoprotein</fullName>
    </submittedName>
</protein>
<dbReference type="GO" id="GO:0046789">
    <property type="term" value="F:host cell surface receptor binding"/>
    <property type="evidence" value="ECO:0007669"/>
    <property type="project" value="InterPro"/>
</dbReference>
<proteinExistence type="inferred from homology"/>
<dbReference type="Pfam" id="PF00423">
    <property type="entry name" value="HN"/>
    <property type="match status" value="1"/>
</dbReference>
<comment type="similarity">
    <text evidence="3 17">Belongs to the paramyxoviruses hemagglutinin-neuraminidase family.</text>
</comment>
<keyword evidence="15" id="KW-0325">Glycoprotein</keyword>
<dbReference type="SUPFAM" id="SSF50939">
    <property type="entry name" value="Sialidases"/>
    <property type="match status" value="1"/>
</dbReference>
<keyword evidence="14 19" id="KW-0472">Membrane</keyword>
<keyword evidence="8" id="KW-1161">Viral attachment to host cell</keyword>